<dbReference type="PANTHER" id="PTHR20941:SF1">
    <property type="entry name" value="FOLIC ACID SYNTHESIS PROTEIN FOL1"/>
    <property type="match status" value="1"/>
</dbReference>
<keyword evidence="8 10" id="KW-0460">Magnesium</keyword>
<evidence type="ECO:0000256" key="1">
    <source>
        <dbReference type="ARBA" id="ARBA00000012"/>
    </source>
</evidence>
<dbReference type="RefSeq" id="WP_169771938.1">
    <property type="nucleotide sequence ID" value="NZ_JABCUR010000004.1"/>
</dbReference>
<dbReference type="PANTHER" id="PTHR20941">
    <property type="entry name" value="FOLATE SYNTHESIS PROTEINS"/>
    <property type="match status" value="1"/>
</dbReference>
<keyword evidence="9 10" id="KW-0289">Folate biosynthesis</keyword>
<comment type="caution">
    <text evidence="12">The sequence shown here is derived from an EMBL/GenBank/DDBJ whole genome shotgun (WGS) entry which is preliminary data.</text>
</comment>
<gene>
    <name evidence="12" type="primary">folP</name>
    <name evidence="12" type="ORF">HHJ78_06220</name>
</gene>
<dbReference type="Pfam" id="PF00809">
    <property type="entry name" value="Pterin_bind"/>
    <property type="match status" value="1"/>
</dbReference>
<organism evidence="12 13">
    <name type="scientific">Mobiluncus mulieris</name>
    <dbReference type="NCBI Taxonomy" id="2052"/>
    <lineage>
        <taxon>Bacteria</taxon>
        <taxon>Bacillati</taxon>
        <taxon>Actinomycetota</taxon>
        <taxon>Actinomycetes</taxon>
        <taxon>Actinomycetales</taxon>
        <taxon>Actinomycetaceae</taxon>
        <taxon>Mobiluncus</taxon>
    </lineage>
</organism>
<dbReference type="CDD" id="cd00739">
    <property type="entry name" value="DHPS"/>
    <property type="match status" value="1"/>
</dbReference>
<dbReference type="AlphaFoldDB" id="A0A7Y0Y4I1"/>
<dbReference type="InterPro" id="IPR006390">
    <property type="entry name" value="DHP_synth_dom"/>
</dbReference>
<dbReference type="PROSITE" id="PS00792">
    <property type="entry name" value="DHPS_1"/>
    <property type="match status" value="1"/>
</dbReference>
<dbReference type="GO" id="GO:0005829">
    <property type="term" value="C:cytosol"/>
    <property type="evidence" value="ECO:0007669"/>
    <property type="project" value="TreeGrafter"/>
</dbReference>
<evidence type="ECO:0000256" key="9">
    <source>
        <dbReference type="ARBA" id="ARBA00022909"/>
    </source>
</evidence>
<evidence type="ECO:0000256" key="5">
    <source>
        <dbReference type="ARBA" id="ARBA00012458"/>
    </source>
</evidence>
<evidence type="ECO:0000256" key="10">
    <source>
        <dbReference type="RuleBase" id="RU361205"/>
    </source>
</evidence>
<evidence type="ECO:0000259" key="11">
    <source>
        <dbReference type="PROSITE" id="PS50972"/>
    </source>
</evidence>
<evidence type="ECO:0000256" key="2">
    <source>
        <dbReference type="ARBA" id="ARBA00001946"/>
    </source>
</evidence>
<protein>
    <recommendedName>
        <fullName evidence="5 10">Dihydropteroate synthase</fullName>
        <shortName evidence="10">DHPS</shortName>
        <ecNumber evidence="5 10">2.5.1.15</ecNumber>
    </recommendedName>
    <alternativeName>
        <fullName evidence="10">Dihydropteroate pyrophosphorylase</fullName>
    </alternativeName>
</protein>
<dbReference type="NCBIfam" id="TIGR01496">
    <property type="entry name" value="DHPS"/>
    <property type="match status" value="1"/>
</dbReference>
<reference evidence="12 13" key="1">
    <citation type="submission" date="2020-04" db="EMBL/GenBank/DDBJ databases">
        <title>Antimicrobial susceptibility and clonality of vaginal-derived multi-drug resistant Mobiluncus isolates in China.</title>
        <authorList>
            <person name="Zhang X."/>
        </authorList>
    </citation>
    <scope>NUCLEOTIDE SEQUENCE [LARGE SCALE GENOMIC DNA]</scope>
    <source>
        <strain evidence="12 13">13</strain>
    </source>
</reference>
<dbReference type="GO" id="GO:0046654">
    <property type="term" value="P:tetrahydrofolate biosynthetic process"/>
    <property type="evidence" value="ECO:0007669"/>
    <property type="project" value="UniProtKB-UniPathway"/>
</dbReference>
<dbReference type="SUPFAM" id="SSF51717">
    <property type="entry name" value="Dihydropteroate synthetase-like"/>
    <property type="match status" value="1"/>
</dbReference>
<comment type="similarity">
    <text evidence="4 10">Belongs to the DHPS family.</text>
</comment>
<proteinExistence type="inferred from homology"/>
<dbReference type="InterPro" id="IPR045031">
    <property type="entry name" value="DHP_synth-like"/>
</dbReference>
<evidence type="ECO:0000256" key="4">
    <source>
        <dbReference type="ARBA" id="ARBA00009503"/>
    </source>
</evidence>
<dbReference type="PROSITE" id="PS50972">
    <property type="entry name" value="PTERIN_BINDING"/>
    <property type="match status" value="1"/>
</dbReference>
<dbReference type="UniPathway" id="UPA00077">
    <property type="reaction ID" value="UER00156"/>
</dbReference>
<comment type="function">
    <text evidence="10">Catalyzes the condensation of para-aminobenzoate (pABA) with 6-hydroxymethyl-7,8-dihydropterin diphosphate (DHPt-PP) to form 7,8-dihydropteroate (H2Pte), the immediate precursor of folate derivatives.</text>
</comment>
<evidence type="ECO:0000256" key="6">
    <source>
        <dbReference type="ARBA" id="ARBA00022679"/>
    </source>
</evidence>
<keyword evidence="7 10" id="KW-0479">Metal-binding</keyword>
<dbReference type="PROSITE" id="PS00793">
    <property type="entry name" value="DHPS_2"/>
    <property type="match status" value="1"/>
</dbReference>
<evidence type="ECO:0000313" key="12">
    <source>
        <dbReference type="EMBL" id="NMW65132.1"/>
    </source>
</evidence>
<name>A0A7Y0Y4I1_9ACTO</name>
<dbReference type="EC" id="2.5.1.15" evidence="5 10"/>
<dbReference type="GO" id="GO:0046656">
    <property type="term" value="P:folic acid biosynthetic process"/>
    <property type="evidence" value="ECO:0007669"/>
    <property type="project" value="UniProtKB-KW"/>
</dbReference>
<dbReference type="GO" id="GO:0004156">
    <property type="term" value="F:dihydropteroate synthase activity"/>
    <property type="evidence" value="ECO:0007669"/>
    <property type="project" value="UniProtKB-EC"/>
</dbReference>
<comment type="pathway">
    <text evidence="3 10">Cofactor biosynthesis; tetrahydrofolate biosynthesis; 7,8-dihydrofolate from 2-amino-4-hydroxy-6-hydroxymethyl-7,8-dihydropteridine diphosphate and 4-aminobenzoate: step 1/2.</text>
</comment>
<evidence type="ECO:0000256" key="7">
    <source>
        <dbReference type="ARBA" id="ARBA00022723"/>
    </source>
</evidence>
<evidence type="ECO:0000256" key="3">
    <source>
        <dbReference type="ARBA" id="ARBA00004763"/>
    </source>
</evidence>
<dbReference type="Proteomes" id="UP000578252">
    <property type="component" value="Unassembled WGS sequence"/>
</dbReference>
<sequence>MNPNHTVKQVTPQYLRPGKTLVMGVLNVTPNSFSDGGKWLDTDAAVAHGQELLAAGADLIDVGGESTAPGNDPVSPQEETARVVPVIEALAANGALISCDTRHAETARAAAAAGALIINDVSGGLTDPDMFDTVAALQAQHPQLSYICQHWRGHLKDANRMAVYDNPHREVLQEVQERVAVMRQRGDIDLGRVILDPGFGFSKQGDQDWNILANLEAFLAQGFPVLVGVSRKRFLAGFETSIPGRHPRDEVTALLSLYCALKGVWAVRVHQVETIAMGIRALRKMSECREFPVQN</sequence>
<dbReference type="EMBL" id="JABCUR010000004">
    <property type="protein sequence ID" value="NMW65132.1"/>
    <property type="molecule type" value="Genomic_DNA"/>
</dbReference>
<evidence type="ECO:0000256" key="8">
    <source>
        <dbReference type="ARBA" id="ARBA00022842"/>
    </source>
</evidence>
<accession>A0A7Y0Y4I1</accession>
<dbReference type="InterPro" id="IPR011005">
    <property type="entry name" value="Dihydropteroate_synth-like_sf"/>
</dbReference>
<comment type="cofactor">
    <cofactor evidence="2 10">
        <name>Mg(2+)</name>
        <dbReference type="ChEBI" id="CHEBI:18420"/>
    </cofactor>
</comment>
<dbReference type="InterPro" id="IPR000489">
    <property type="entry name" value="Pterin-binding_dom"/>
</dbReference>
<dbReference type="Gene3D" id="3.20.20.20">
    <property type="entry name" value="Dihydropteroate synthase-like"/>
    <property type="match status" value="1"/>
</dbReference>
<comment type="catalytic activity">
    <reaction evidence="1">
        <text>(7,8-dihydropterin-6-yl)methyl diphosphate + 4-aminobenzoate = 7,8-dihydropteroate + diphosphate</text>
        <dbReference type="Rhea" id="RHEA:19949"/>
        <dbReference type="ChEBI" id="CHEBI:17836"/>
        <dbReference type="ChEBI" id="CHEBI:17839"/>
        <dbReference type="ChEBI" id="CHEBI:33019"/>
        <dbReference type="ChEBI" id="CHEBI:72950"/>
        <dbReference type="EC" id="2.5.1.15"/>
    </reaction>
</comment>
<keyword evidence="6 10" id="KW-0808">Transferase</keyword>
<evidence type="ECO:0000313" key="13">
    <source>
        <dbReference type="Proteomes" id="UP000578252"/>
    </source>
</evidence>
<feature type="domain" description="Pterin-binding" evidence="11">
    <location>
        <begin position="20"/>
        <end position="283"/>
    </location>
</feature>
<dbReference type="GO" id="GO:0046872">
    <property type="term" value="F:metal ion binding"/>
    <property type="evidence" value="ECO:0007669"/>
    <property type="project" value="UniProtKB-KW"/>
</dbReference>